<keyword evidence="1" id="KW-0830">Ubiquinone</keyword>
<dbReference type="Gene3D" id="3.40.50.150">
    <property type="entry name" value="Vaccinia Virus protein VP39"/>
    <property type="match status" value="1"/>
</dbReference>
<dbReference type="GO" id="GO:0102208">
    <property type="term" value="F:2-polyprenyl-6-hydroxyphenol methylase activity"/>
    <property type="evidence" value="ECO:0007669"/>
    <property type="project" value="UniProtKB-EC"/>
</dbReference>
<sequence length="293" mass="33448">MNIKICPVCGNILDVDGLKVKDYSVSGEVFEICTCRHCTFSFTQPQPEPSAIGKYYQTEDYISHSDTKQGMVNRMYHLVRKKNTNDKLDLINRLAKKPASLLDVGCGTGYFLSACRQKAWQTEGVEVSDVARKMAEQRTGQAIYPSLDALTATGKQFDVITLWHVFEHLHDINASFLQLSQLLQPQGTLIFALPNLCCADALHYREFWAAYDVPRHLSHFNPSSLRRLVEKHGMKIEQILPMKMDAYYISMLSEKLKNAAFWGLMKAVWYGWQSNCRAKKDGNYSSLIYIIKK</sequence>
<dbReference type="GO" id="GO:0032259">
    <property type="term" value="P:methylation"/>
    <property type="evidence" value="ECO:0007669"/>
    <property type="project" value="UniProtKB-KW"/>
</dbReference>
<protein>
    <submittedName>
        <fullName evidence="1">Ubiquinone biosynthesis O-methyltransferase</fullName>
        <ecNumber evidence="1">2.1.1.222</ecNumber>
    </submittedName>
</protein>
<dbReference type="SUPFAM" id="SSF53335">
    <property type="entry name" value="S-adenosyl-L-methionine-dependent methyltransferases"/>
    <property type="match status" value="1"/>
</dbReference>
<dbReference type="InterPro" id="IPR029063">
    <property type="entry name" value="SAM-dependent_MTases_sf"/>
</dbReference>
<comment type="caution">
    <text evidence="1">The sequence shown here is derived from an EMBL/GenBank/DDBJ whole genome shotgun (WGS) entry which is preliminary data.</text>
</comment>
<dbReference type="PANTHER" id="PTHR43861">
    <property type="entry name" value="TRANS-ACONITATE 2-METHYLTRANSFERASE-RELATED"/>
    <property type="match status" value="1"/>
</dbReference>
<accession>A0A5J4SSH9</accession>
<dbReference type="Pfam" id="PF13489">
    <property type="entry name" value="Methyltransf_23"/>
    <property type="match status" value="1"/>
</dbReference>
<dbReference type="AlphaFoldDB" id="A0A5J4SSH9"/>
<gene>
    <name evidence="1" type="ORF">EZS27_003688</name>
</gene>
<dbReference type="EC" id="2.1.1.222" evidence="1"/>
<keyword evidence="1" id="KW-0489">Methyltransferase</keyword>
<proteinExistence type="predicted"/>
<dbReference type="CDD" id="cd02440">
    <property type="entry name" value="AdoMet_MTases"/>
    <property type="match status" value="1"/>
</dbReference>
<reference evidence="1" key="1">
    <citation type="submission" date="2019-03" db="EMBL/GenBank/DDBJ databases">
        <title>Single cell metagenomics reveals metabolic interactions within the superorganism composed of flagellate Streblomastix strix and complex community of Bacteroidetes bacteria on its surface.</title>
        <authorList>
            <person name="Treitli S.C."/>
            <person name="Kolisko M."/>
            <person name="Husnik F."/>
            <person name="Keeling P."/>
            <person name="Hampl V."/>
        </authorList>
    </citation>
    <scope>NUCLEOTIDE SEQUENCE</scope>
    <source>
        <strain evidence="1">STM</strain>
    </source>
</reference>
<evidence type="ECO:0000313" key="1">
    <source>
        <dbReference type="EMBL" id="KAA6348888.1"/>
    </source>
</evidence>
<dbReference type="EMBL" id="SNRY01000058">
    <property type="protein sequence ID" value="KAA6348888.1"/>
    <property type="molecule type" value="Genomic_DNA"/>
</dbReference>
<keyword evidence="1" id="KW-0808">Transferase</keyword>
<name>A0A5J4SSH9_9ZZZZ</name>
<organism evidence="1">
    <name type="scientific">termite gut metagenome</name>
    <dbReference type="NCBI Taxonomy" id="433724"/>
    <lineage>
        <taxon>unclassified sequences</taxon>
        <taxon>metagenomes</taxon>
        <taxon>organismal metagenomes</taxon>
    </lineage>
</organism>